<dbReference type="Pfam" id="PF21694">
    <property type="entry name" value="DNA_pol3_delta_C"/>
    <property type="match status" value="1"/>
</dbReference>
<dbReference type="PANTHER" id="PTHR34388:SF1">
    <property type="entry name" value="DNA POLYMERASE III SUBUNIT DELTA"/>
    <property type="match status" value="1"/>
</dbReference>
<dbReference type="Proteomes" id="UP000886751">
    <property type="component" value="Unassembled WGS sequence"/>
</dbReference>
<dbReference type="Gene3D" id="3.40.50.300">
    <property type="entry name" value="P-loop containing nucleotide triphosphate hydrolases"/>
    <property type="match status" value="1"/>
</dbReference>
<comment type="caution">
    <text evidence="9">The sequence shown here is derived from an EMBL/GenBank/DDBJ whole genome shotgun (WGS) entry which is preliminary data.</text>
</comment>
<keyword evidence="3 9" id="KW-0548">Nucleotidyltransferase</keyword>
<gene>
    <name evidence="9" type="primary">holA</name>
    <name evidence="9" type="ORF">H9846_00980</name>
</gene>
<comment type="similarity">
    <text evidence="6">Belongs to the DNA polymerase HolA subunit family.</text>
</comment>
<dbReference type="InterPro" id="IPR008921">
    <property type="entry name" value="DNA_pol3_clamp-load_cplx_C"/>
</dbReference>
<evidence type="ECO:0000313" key="10">
    <source>
        <dbReference type="Proteomes" id="UP000886751"/>
    </source>
</evidence>
<proteinExistence type="inferred from homology"/>
<dbReference type="InterPro" id="IPR005790">
    <property type="entry name" value="DNA_polIII_delta"/>
</dbReference>
<comment type="catalytic activity">
    <reaction evidence="7">
        <text>DNA(n) + a 2'-deoxyribonucleoside 5'-triphosphate = DNA(n+1) + diphosphate</text>
        <dbReference type="Rhea" id="RHEA:22508"/>
        <dbReference type="Rhea" id="RHEA-COMP:17339"/>
        <dbReference type="Rhea" id="RHEA-COMP:17340"/>
        <dbReference type="ChEBI" id="CHEBI:33019"/>
        <dbReference type="ChEBI" id="CHEBI:61560"/>
        <dbReference type="ChEBI" id="CHEBI:173112"/>
        <dbReference type="EC" id="2.7.7.7"/>
    </reaction>
</comment>
<dbReference type="InterPro" id="IPR027417">
    <property type="entry name" value="P-loop_NTPase"/>
</dbReference>
<dbReference type="GO" id="GO:0003887">
    <property type="term" value="F:DNA-directed DNA polymerase activity"/>
    <property type="evidence" value="ECO:0007669"/>
    <property type="project" value="UniProtKB-KW"/>
</dbReference>
<dbReference type="NCBIfam" id="TIGR01128">
    <property type="entry name" value="holA"/>
    <property type="match status" value="1"/>
</dbReference>
<reference evidence="9" key="2">
    <citation type="submission" date="2021-04" db="EMBL/GenBank/DDBJ databases">
        <authorList>
            <person name="Gilroy R."/>
        </authorList>
    </citation>
    <scope>NUCLEOTIDE SEQUENCE</scope>
    <source>
        <strain evidence="9">ChiHecec2B26-7398</strain>
    </source>
</reference>
<evidence type="ECO:0000313" key="9">
    <source>
        <dbReference type="EMBL" id="HIX94023.1"/>
    </source>
</evidence>
<dbReference type="EC" id="2.7.7.7" evidence="1"/>
<dbReference type="SUPFAM" id="SSF48019">
    <property type="entry name" value="post-AAA+ oligomerization domain-like"/>
    <property type="match status" value="1"/>
</dbReference>
<evidence type="ECO:0000256" key="6">
    <source>
        <dbReference type="ARBA" id="ARBA00034754"/>
    </source>
</evidence>
<evidence type="ECO:0000259" key="8">
    <source>
        <dbReference type="Pfam" id="PF21694"/>
    </source>
</evidence>
<dbReference type="GO" id="GO:0009360">
    <property type="term" value="C:DNA polymerase III complex"/>
    <property type="evidence" value="ECO:0007669"/>
    <property type="project" value="TreeGrafter"/>
</dbReference>
<evidence type="ECO:0000256" key="3">
    <source>
        <dbReference type="ARBA" id="ARBA00022695"/>
    </source>
</evidence>
<feature type="domain" description="DNA polymerase III delta subunit-like C-terminal" evidence="8">
    <location>
        <begin position="215"/>
        <end position="334"/>
    </location>
</feature>
<dbReference type="SUPFAM" id="SSF52540">
    <property type="entry name" value="P-loop containing nucleoside triphosphate hydrolases"/>
    <property type="match status" value="1"/>
</dbReference>
<organism evidence="9 10">
    <name type="scientific">Candidatus Gemmiger excrementipullorum</name>
    <dbReference type="NCBI Taxonomy" id="2838610"/>
    <lineage>
        <taxon>Bacteria</taxon>
        <taxon>Bacillati</taxon>
        <taxon>Bacillota</taxon>
        <taxon>Clostridia</taxon>
        <taxon>Eubacteriales</taxon>
        <taxon>Gemmiger</taxon>
    </lineage>
</organism>
<dbReference type="InterPro" id="IPR048466">
    <property type="entry name" value="DNA_pol3_delta-like_C"/>
</dbReference>
<evidence type="ECO:0000256" key="4">
    <source>
        <dbReference type="ARBA" id="ARBA00022705"/>
    </source>
</evidence>
<name>A0A9D1XYP6_9FIRM</name>
<keyword evidence="2 9" id="KW-0808">Transferase</keyword>
<dbReference type="AlphaFoldDB" id="A0A9D1XYP6"/>
<evidence type="ECO:0000256" key="5">
    <source>
        <dbReference type="ARBA" id="ARBA00022932"/>
    </source>
</evidence>
<accession>A0A9D1XYP6</accession>
<evidence type="ECO:0000256" key="2">
    <source>
        <dbReference type="ARBA" id="ARBA00022679"/>
    </source>
</evidence>
<dbReference type="GO" id="GO:0006261">
    <property type="term" value="P:DNA-templated DNA replication"/>
    <property type="evidence" value="ECO:0007669"/>
    <property type="project" value="TreeGrafter"/>
</dbReference>
<keyword evidence="4" id="KW-0235">DNA replication</keyword>
<dbReference type="PANTHER" id="PTHR34388">
    <property type="entry name" value="DNA POLYMERASE III SUBUNIT DELTA"/>
    <property type="match status" value="1"/>
</dbReference>
<sequence length="343" mass="37975">MLYSEKELKKRLQGGCPLYYFYAADEALVRSAAGKALHFLHEQDPETTVLDGPTPTVEEIVLAAGTISFFGGKRLVELPLIRPSTYSDKDLQELCDTLADTENAVFVMTSVIEEKYGKLRPGKREQKLIAACEKIGYCVQINKPGRPELQALARSWAGETGAAFALGAEAELLDRCGDDQFLLQNEIAKLAALSGYGTITRDMIRQLGTVTLDADTFEMVELVVDGKLDQAQKRLKTLLQLQNDPLLITGALAGNYLDLYRVLLAKRSRRSLADVAKDFGYGGKWSYRLGKVEKNAVRFKRHRLEQCLCILQQLDLDLKGSKLDAELLLQKALCELAQAGRGA</sequence>
<dbReference type="Gene3D" id="1.20.272.10">
    <property type="match status" value="1"/>
</dbReference>
<reference evidence="9" key="1">
    <citation type="journal article" date="2021" name="PeerJ">
        <title>Extensive microbial diversity within the chicken gut microbiome revealed by metagenomics and culture.</title>
        <authorList>
            <person name="Gilroy R."/>
            <person name="Ravi A."/>
            <person name="Getino M."/>
            <person name="Pursley I."/>
            <person name="Horton D.L."/>
            <person name="Alikhan N.F."/>
            <person name="Baker D."/>
            <person name="Gharbi K."/>
            <person name="Hall N."/>
            <person name="Watson M."/>
            <person name="Adriaenssens E.M."/>
            <person name="Foster-Nyarko E."/>
            <person name="Jarju S."/>
            <person name="Secka A."/>
            <person name="Antonio M."/>
            <person name="Oren A."/>
            <person name="Chaudhuri R.R."/>
            <person name="La Ragione R."/>
            <person name="Hildebrand F."/>
            <person name="Pallen M.J."/>
        </authorList>
    </citation>
    <scope>NUCLEOTIDE SEQUENCE</scope>
    <source>
        <strain evidence="9">ChiHecec2B26-7398</strain>
    </source>
</reference>
<keyword evidence="5" id="KW-0239">DNA-directed DNA polymerase</keyword>
<evidence type="ECO:0000256" key="7">
    <source>
        <dbReference type="ARBA" id="ARBA00049244"/>
    </source>
</evidence>
<dbReference type="EMBL" id="DXEI01000023">
    <property type="protein sequence ID" value="HIX94023.1"/>
    <property type="molecule type" value="Genomic_DNA"/>
</dbReference>
<evidence type="ECO:0000256" key="1">
    <source>
        <dbReference type="ARBA" id="ARBA00012417"/>
    </source>
</evidence>
<dbReference type="GO" id="GO:0003677">
    <property type="term" value="F:DNA binding"/>
    <property type="evidence" value="ECO:0007669"/>
    <property type="project" value="InterPro"/>
</dbReference>
<protein>
    <recommendedName>
        <fullName evidence="1">DNA-directed DNA polymerase</fullName>
        <ecNumber evidence="1">2.7.7.7</ecNumber>
    </recommendedName>
</protein>